<gene>
    <name evidence="5" type="ORF">BCR41DRAFT_350880</name>
</gene>
<feature type="domain" description="Chromo shadow" evidence="4">
    <location>
        <begin position="110"/>
        <end position="186"/>
    </location>
</feature>
<feature type="compositionally biased region" description="Low complexity" evidence="3">
    <location>
        <begin position="29"/>
        <end position="44"/>
    </location>
</feature>
<dbReference type="GO" id="GO:0005634">
    <property type="term" value="C:nucleus"/>
    <property type="evidence" value="ECO:0007669"/>
    <property type="project" value="UniProtKB-SubCell"/>
</dbReference>
<dbReference type="SUPFAM" id="SSF54160">
    <property type="entry name" value="Chromo domain-like"/>
    <property type="match status" value="1"/>
</dbReference>
<protein>
    <recommendedName>
        <fullName evidence="4">Chromo shadow domain-containing protein</fullName>
    </recommendedName>
</protein>
<dbReference type="Gene3D" id="2.40.50.40">
    <property type="match status" value="1"/>
</dbReference>
<dbReference type="Pfam" id="PF01393">
    <property type="entry name" value="Chromo_shadow"/>
    <property type="match status" value="1"/>
</dbReference>
<dbReference type="GeneID" id="33565534"/>
<sequence>MPAWKKQKTGKSLEHQQPPKRGRRPDNVTSSSTSSSSSSSLSAPAPAPAPAVPSSATTTSTPALSTSTPSAAPSSSLAPSASSPSRTGSAVGEGSSLTRVFELREEDLWTPPSSWISWEDHIKMIYGVEQIKKEKEGGMDSQESQLVVHIVWKTGKWSEVPASEAHKKCPQKLLAYYESHIQFQEVEVAH</sequence>
<dbReference type="InterPro" id="IPR008251">
    <property type="entry name" value="Chromo_shadow_dom"/>
</dbReference>
<dbReference type="AlphaFoldDB" id="A0A1Y2GTS1"/>
<comment type="subcellular location">
    <subcellularLocation>
        <location evidence="1">Nucleus</location>
    </subcellularLocation>
</comment>
<accession>A0A1Y2GTS1</accession>
<evidence type="ECO:0000256" key="1">
    <source>
        <dbReference type="ARBA" id="ARBA00004123"/>
    </source>
</evidence>
<dbReference type="STRING" id="64571.A0A1Y2GTS1"/>
<comment type="caution">
    <text evidence="5">The sequence shown here is derived from an EMBL/GenBank/DDBJ whole genome shotgun (WGS) entry which is preliminary data.</text>
</comment>
<evidence type="ECO:0000256" key="2">
    <source>
        <dbReference type="ARBA" id="ARBA00023242"/>
    </source>
</evidence>
<proteinExistence type="predicted"/>
<evidence type="ECO:0000256" key="3">
    <source>
        <dbReference type="SAM" id="MobiDB-lite"/>
    </source>
</evidence>
<name>A0A1Y2GTS1_9FUNG</name>
<feature type="region of interest" description="Disordered" evidence="3">
    <location>
        <begin position="1"/>
        <end position="95"/>
    </location>
</feature>
<organism evidence="5 6">
    <name type="scientific">Lobosporangium transversale</name>
    <dbReference type="NCBI Taxonomy" id="64571"/>
    <lineage>
        <taxon>Eukaryota</taxon>
        <taxon>Fungi</taxon>
        <taxon>Fungi incertae sedis</taxon>
        <taxon>Mucoromycota</taxon>
        <taxon>Mortierellomycotina</taxon>
        <taxon>Mortierellomycetes</taxon>
        <taxon>Mortierellales</taxon>
        <taxon>Mortierellaceae</taxon>
        <taxon>Lobosporangium</taxon>
    </lineage>
</organism>
<dbReference type="InterPro" id="IPR016197">
    <property type="entry name" value="Chromo-like_dom_sf"/>
</dbReference>
<dbReference type="EMBL" id="MCFF01000012">
    <property type="protein sequence ID" value="ORZ21002.1"/>
    <property type="molecule type" value="Genomic_DNA"/>
</dbReference>
<dbReference type="SMART" id="SM00300">
    <property type="entry name" value="ChSh"/>
    <property type="match status" value="1"/>
</dbReference>
<keyword evidence="2" id="KW-0539">Nucleus</keyword>
<evidence type="ECO:0000259" key="4">
    <source>
        <dbReference type="SMART" id="SM00300"/>
    </source>
</evidence>
<feature type="compositionally biased region" description="Low complexity" evidence="3">
    <location>
        <begin position="52"/>
        <end position="85"/>
    </location>
</feature>
<evidence type="ECO:0000313" key="6">
    <source>
        <dbReference type="Proteomes" id="UP000193648"/>
    </source>
</evidence>
<dbReference type="OrthoDB" id="433924at2759"/>
<keyword evidence="6" id="KW-1185">Reference proteome</keyword>
<dbReference type="RefSeq" id="XP_021882911.1">
    <property type="nucleotide sequence ID" value="XM_022023690.1"/>
</dbReference>
<dbReference type="InParanoid" id="A0A1Y2GTS1"/>
<evidence type="ECO:0000313" key="5">
    <source>
        <dbReference type="EMBL" id="ORZ21002.1"/>
    </source>
</evidence>
<reference evidence="5 6" key="1">
    <citation type="submission" date="2016-07" db="EMBL/GenBank/DDBJ databases">
        <title>Pervasive Adenine N6-methylation of Active Genes in Fungi.</title>
        <authorList>
            <consortium name="DOE Joint Genome Institute"/>
            <person name="Mondo S.J."/>
            <person name="Dannebaum R.O."/>
            <person name="Kuo R.C."/>
            <person name="Labutti K."/>
            <person name="Haridas S."/>
            <person name="Kuo A."/>
            <person name="Salamov A."/>
            <person name="Ahrendt S.R."/>
            <person name="Lipzen A."/>
            <person name="Sullivan W."/>
            <person name="Andreopoulos W.B."/>
            <person name="Clum A."/>
            <person name="Lindquist E."/>
            <person name="Daum C."/>
            <person name="Ramamoorthy G.K."/>
            <person name="Gryganskyi A."/>
            <person name="Culley D."/>
            <person name="Magnuson J.K."/>
            <person name="James T.Y."/>
            <person name="O'Malley M.A."/>
            <person name="Stajich J.E."/>
            <person name="Spatafora J.W."/>
            <person name="Visel A."/>
            <person name="Grigoriev I.V."/>
        </authorList>
    </citation>
    <scope>NUCLEOTIDE SEQUENCE [LARGE SCALE GENOMIC DNA]</scope>
    <source>
        <strain evidence="5 6">NRRL 3116</strain>
    </source>
</reference>
<dbReference type="Proteomes" id="UP000193648">
    <property type="component" value="Unassembled WGS sequence"/>
</dbReference>